<dbReference type="GO" id="GO:0008033">
    <property type="term" value="P:tRNA processing"/>
    <property type="evidence" value="ECO:0007669"/>
    <property type="project" value="UniProtKB-KW"/>
</dbReference>
<evidence type="ECO:0000256" key="1">
    <source>
        <dbReference type="ARBA" id="ARBA00004123"/>
    </source>
</evidence>
<evidence type="ECO:0000313" key="6">
    <source>
        <dbReference type="EMBL" id="MFH4975936.1"/>
    </source>
</evidence>
<keyword evidence="3" id="KW-0819">tRNA processing</keyword>
<dbReference type="InterPro" id="IPR036504">
    <property type="entry name" value="CGI121/TPRKB_sf"/>
</dbReference>
<evidence type="ECO:0000256" key="2">
    <source>
        <dbReference type="ARBA" id="ARBA00005546"/>
    </source>
</evidence>
<evidence type="ECO:0000256" key="5">
    <source>
        <dbReference type="RuleBase" id="RU004398"/>
    </source>
</evidence>
<proteinExistence type="inferred from homology"/>
<dbReference type="InterPro" id="IPR013926">
    <property type="entry name" value="CGI121/TPRKB"/>
</dbReference>
<reference evidence="6 7" key="1">
    <citation type="submission" date="2024-08" db="EMBL/GenBank/DDBJ databases">
        <title>Gnathostoma spinigerum genome.</title>
        <authorList>
            <person name="Gonzalez-Bertolin B."/>
            <person name="Monzon S."/>
            <person name="Zaballos A."/>
            <person name="Jimenez P."/>
            <person name="Dekumyoy P."/>
            <person name="Varona S."/>
            <person name="Cuesta I."/>
            <person name="Sumanam S."/>
            <person name="Adisakwattana P."/>
            <person name="Gasser R.B."/>
            <person name="Hernandez-Gonzalez A."/>
            <person name="Young N.D."/>
            <person name="Perteguer M.J."/>
        </authorList>
    </citation>
    <scope>NUCLEOTIDE SEQUENCE [LARGE SCALE GENOMIC DNA]</scope>
    <source>
        <strain evidence="6">AL3</strain>
        <tissue evidence="6">Liver</tissue>
    </source>
</reference>
<dbReference type="Gene3D" id="3.30.2380.10">
    <property type="entry name" value="CGI121/TPRKB"/>
    <property type="match status" value="1"/>
</dbReference>
<accession>A0ABD6E8J2</accession>
<comment type="caution">
    <text evidence="6">The sequence shown here is derived from an EMBL/GenBank/DDBJ whole genome shotgun (WGS) entry which is preliminary data.</text>
</comment>
<keyword evidence="7" id="KW-1185">Reference proteome</keyword>
<dbReference type="GO" id="GO:0005634">
    <property type="term" value="C:nucleus"/>
    <property type="evidence" value="ECO:0007669"/>
    <property type="project" value="UniProtKB-SubCell"/>
</dbReference>
<keyword evidence="4 5" id="KW-0539">Nucleus</keyword>
<evidence type="ECO:0000256" key="4">
    <source>
        <dbReference type="ARBA" id="ARBA00023242"/>
    </source>
</evidence>
<dbReference type="PANTHER" id="PTHR15840:SF10">
    <property type="entry name" value="EKC_KEOPS COMPLEX SUBUNIT TPRKB"/>
    <property type="match status" value="1"/>
</dbReference>
<dbReference type="Pfam" id="PF08617">
    <property type="entry name" value="CGI-121"/>
    <property type="match status" value="1"/>
</dbReference>
<dbReference type="SUPFAM" id="SSF143870">
    <property type="entry name" value="PF0523-like"/>
    <property type="match status" value="1"/>
</dbReference>
<organism evidence="6 7">
    <name type="scientific">Gnathostoma spinigerum</name>
    <dbReference type="NCBI Taxonomy" id="75299"/>
    <lineage>
        <taxon>Eukaryota</taxon>
        <taxon>Metazoa</taxon>
        <taxon>Ecdysozoa</taxon>
        <taxon>Nematoda</taxon>
        <taxon>Chromadorea</taxon>
        <taxon>Rhabditida</taxon>
        <taxon>Spirurina</taxon>
        <taxon>Gnathostomatomorpha</taxon>
        <taxon>Gnathostomatoidea</taxon>
        <taxon>Gnathostomatidae</taxon>
        <taxon>Gnathostoma</taxon>
    </lineage>
</organism>
<comment type="subcellular location">
    <subcellularLocation>
        <location evidence="1">Nucleus</location>
    </subcellularLocation>
</comment>
<protein>
    <recommendedName>
        <fullName evidence="8">TP53RK-binding protein</fullName>
    </recommendedName>
</protein>
<evidence type="ECO:0000256" key="3">
    <source>
        <dbReference type="ARBA" id="ARBA00022694"/>
    </source>
</evidence>
<dbReference type="AlphaFoldDB" id="A0ABD6E8J2"/>
<evidence type="ECO:0008006" key="8">
    <source>
        <dbReference type="Google" id="ProtNLM"/>
    </source>
</evidence>
<comment type="similarity">
    <text evidence="2 5">Belongs to the CGI121/TPRKB family.</text>
</comment>
<dbReference type="PANTHER" id="PTHR15840">
    <property type="entry name" value="CGI-121 FAMILY MEMBER"/>
    <property type="match status" value="1"/>
</dbReference>
<sequence length="184" mass="20830">MKLSTSSLFELQADPYDYKQRHFFRVCIFRDVTNAGELRNALRTGEIDYALIKPELVLETFVLLAAANRSIHQAAHNRMATRSLHAELIYSLSPNRNISSSLTTFGIGETSTDVLVAIFDDQKGDKMIEASKRIKGRPVSLNELPKITNYDLIKKIYHVAESEYNDETITDAVVTRIITKDFTS</sequence>
<name>A0ABD6E8J2_9BILA</name>
<dbReference type="Proteomes" id="UP001608902">
    <property type="component" value="Unassembled WGS sequence"/>
</dbReference>
<dbReference type="EMBL" id="JBGFUD010001207">
    <property type="protein sequence ID" value="MFH4975936.1"/>
    <property type="molecule type" value="Genomic_DNA"/>
</dbReference>
<gene>
    <name evidence="6" type="ORF">AB6A40_002645</name>
</gene>
<evidence type="ECO:0000313" key="7">
    <source>
        <dbReference type="Proteomes" id="UP001608902"/>
    </source>
</evidence>